<name>A0ABQ0I2X9_9ALTE</name>
<evidence type="ECO:0000313" key="1">
    <source>
        <dbReference type="EMBL" id="GAC03690.1"/>
    </source>
</evidence>
<keyword evidence="2" id="KW-1185">Reference proteome</keyword>
<dbReference type="EMBL" id="BAEK01000016">
    <property type="protein sequence ID" value="GAC03690.1"/>
    <property type="molecule type" value="Genomic_DNA"/>
</dbReference>
<proteinExistence type="predicted"/>
<protein>
    <submittedName>
        <fullName evidence="1">Uncharacterized protein</fullName>
    </submittedName>
</protein>
<comment type="caution">
    <text evidence="1">The sequence shown here is derived from an EMBL/GenBank/DDBJ whole genome shotgun (WGS) entry which is preliminary data.</text>
</comment>
<organism evidence="1 2">
    <name type="scientific">Paraglaciecola agarilytica NO2</name>
    <dbReference type="NCBI Taxonomy" id="1125747"/>
    <lineage>
        <taxon>Bacteria</taxon>
        <taxon>Pseudomonadati</taxon>
        <taxon>Pseudomonadota</taxon>
        <taxon>Gammaproteobacteria</taxon>
        <taxon>Alteromonadales</taxon>
        <taxon>Alteromonadaceae</taxon>
        <taxon>Paraglaciecola</taxon>
    </lineage>
</organism>
<reference evidence="1 2" key="1">
    <citation type="journal article" date="2014" name="Environ. Microbiol.">
        <title>Comparative genomics of the marine bacterial genus Glaciecola reveals the high degree of genomic diversity and genomic characteristic for cold adaptation.</title>
        <authorList>
            <person name="Qin Q.L."/>
            <person name="Xie B.B."/>
            <person name="Yu Y."/>
            <person name="Shu Y.L."/>
            <person name="Rong J.C."/>
            <person name="Zhang Y.J."/>
            <person name="Zhao D.L."/>
            <person name="Chen X.L."/>
            <person name="Zhang X.Y."/>
            <person name="Chen B."/>
            <person name="Zhou B.C."/>
            <person name="Zhang Y.Z."/>
        </authorList>
    </citation>
    <scope>NUCLEOTIDE SEQUENCE [LARGE SCALE GENOMIC DNA]</scope>
    <source>
        <strain evidence="1 2">NO2</strain>
    </source>
</reference>
<accession>A0ABQ0I2X9</accession>
<gene>
    <name evidence="1" type="ORF">GAGA_0827</name>
</gene>
<evidence type="ECO:0000313" key="2">
    <source>
        <dbReference type="Proteomes" id="UP000008372"/>
    </source>
</evidence>
<sequence>MLKSQFTHLDSLGTARARHFCKVKARNLPAADYLTKG</sequence>
<dbReference type="Proteomes" id="UP000008372">
    <property type="component" value="Unassembled WGS sequence"/>
</dbReference>